<accession>A0A370SZ86</accession>
<dbReference type="AlphaFoldDB" id="A0A370SZ86"/>
<dbReference type="Gene3D" id="3.30.1490.20">
    <property type="entry name" value="ATP-grasp fold, A domain"/>
    <property type="match status" value="1"/>
</dbReference>
<proteinExistence type="predicted"/>
<evidence type="ECO:0000313" key="6">
    <source>
        <dbReference type="EMBL" id="RDL25037.1"/>
    </source>
</evidence>
<keyword evidence="2 4" id="KW-0547">Nucleotide-binding</keyword>
<dbReference type="PANTHER" id="PTHR43585">
    <property type="entry name" value="FUMIPYRROLE BIOSYNTHESIS PROTEIN C"/>
    <property type="match status" value="1"/>
</dbReference>
<comment type="caution">
    <text evidence="6">The sequence shown here is derived from an EMBL/GenBank/DDBJ whole genome shotgun (WGS) entry which is preliminary data.</text>
</comment>
<dbReference type="GO" id="GO:0046872">
    <property type="term" value="F:metal ion binding"/>
    <property type="evidence" value="ECO:0007669"/>
    <property type="project" value="InterPro"/>
</dbReference>
<dbReference type="InterPro" id="IPR052032">
    <property type="entry name" value="ATP-dep_AA_Ligase"/>
</dbReference>
<evidence type="ECO:0000256" key="2">
    <source>
        <dbReference type="ARBA" id="ARBA00022741"/>
    </source>
</evidence>
<keyword evidence="3 4" id="KW-0067">ATP-binding</keyword>
<evidence type="ECO:0000313" key="7">
    <source>
        <dbReference type="Proteomes" id="UP000255365"/>
    </source>
</evidence>
<keyword evidence="1" id="KW-0436">Ligase</keyword>
<gene>
    <name evidence="6" type="ORF">DEU51_101519</name>
</gene>
<dbReference type="GO" id="GO:0005524">
    <property type="term" value="F:ATP binding"/>
    <property type="evidence" value="ECO:0007669"/>
    <property type="project" value="UniProtKB-UniRule"/>
</dbReference>
<evidence type="ECO:0000256" key="3">
    <source>
        <dbReference type="ARBA" id="ARBA00022840"/>
    </source>
</evidence>
<feature type="domain" description="ATP-grasp" evidence="5">
    <location>
        <begin position="125"/>
        <end position="315"/>
    </location>
</feature>
<name>A0A370SZ86_PSEJE</name>
<dbReference type="InterPro" id="IPR013815">
    <property type="entry name" value="ATP_grasp_subdomain_1"/>
</dbReference>
<dbReference type="Gene3D" id="3.40.50.20">
    <property type="match status" value="1"/>
</dbReference>
<dbReference type="PROSITE" id="PS50975">
    <property type="entry name" value="ATP_GRASP"/>
    <property type="match status" value="1"/>
</dbReference>
<dbReference type="InterPro" id="IPR011761">
    <property type="entry name" value="ATP-grasp"/>
</dbReference>
<protein>
    <submittedName>
        <fullName evidence="6">ATP-grasp domain-containing protein</fullName>
    </submittedName>
</protein>
<dbReference type="EMBL" id="QRAV01000001">
    <property type="protein sequence ID" value="RDL25037.1"/>
    <property type="molecule type" value="Genomic_DNA"/>
</dbReference>
<dbReference type="Pfam" id="PF13535">
    <property type="entry name" value="ATP-grasp_4"/>
    <property type="match status" value="1"/>
</dbReference>
<dbReference type="Proteomes" id="UP000255365">
    <property type="component" value="Unassembled WGS sequence"/>
</dbReference>
<organism evidence="6 7">
    <name type="scientific">Pseudomonas jessenii</name>
    <dbReference type="NCBI Taxonomy" id="77298"/>
    <lineage>
        <taxon>Bacteria</taxon>
        <taxon>Pseudomonadati</taxon>
        <taxon>Pseudomonadota</taxon>
        <taxon>Gammaproteobacteria</taxon>
        <taxon>Pseudomonadales</taxon>
        <taxon>Pseudomonadaceae</taxon>
        <taxon>Pseudomonas</taxon>
    </lineage>
</organism>
<evidence type="ECO:0000259" key="5">
    <source>
        <dbReference type="PROSITE" id="PS50975"/>
    </source>
</evidence>
<sequence>MHIVIVNRWPRFRDGRRWDNELTRYEDFFDHQQHRISYVVDALGADGVLAPAQHIAHQVQVADVNQYEQLLGAVQEVIERVGPVDQLIALSEFTLEIAARVRQTLNIPGHGPDEVAVYRDKARMKEILQNQGLPVPPFARCESVQQAVDFAREIGFPLIVKPVDGAASMGVEKVENETALRTLLNSIDLSRYEIEGFMHGQTYHIDGFVDIDGSVPFQVVSRYINSCLDFAKAQPLGSVIVQASALRARIEAFSQQIMRALDLRCTAFHLEIFVEPDDSLVFLEIGARVGGSEVPHLINKVFGVNLYEHWLRRLAGDQVPVPAVSQDPSGGWLVIPKPAALPCRVVQADSLRETVPNLWRELLPEPGQILEAGGSYDALHSGRFIFVGGSEVATENDIRHTTQAFQFRAEPV</sequence>
<evidence type="ECO:0000256" key="4">
    <source>
        <dbReference type="PROSITE-ProRule" id="PRU00409"/>
    </source>
</evidence>
<reference evidence="6 7" key="1">
    <citation type="submission" date="2018-07" db="EMBL/GenBank/DDBJ databases">
        <title>Genome sequencing of rice bacterial endophytes.</title>
        <authorList>
            <person name="Venturi V."/>
        </authorList>
    </citation>
    <scope>NUCLEOTIDE SEQUENCE [LARGE SCALE GENOMIC DNA]</scope>
    <source>
        <strain evidence="6 7">E2333</strain>
    </source>
</reference>
<dbReference type="PANTHER" id="PTHR43585:SF2">
    <property type="entry name" value="ATP-GRASP ENZYME FSQD"/>
    <property type="match status" value="1"/>
</dbReference>
<dbReference type="RefSeq" id="WP_115146080.1">
    <property type="nucleotide sequence ID" value="NZ_QRAV01000001.1"/>
</dbReference>
<dbReference type="SUPFAM" id="SSF56059">
    <property type="entry name" value="Glutathione synthetase ATP-binding domain-like"/>
    <property type="match status" value="1"/>
</dbReference>
<dbReference type="Gene3D" id="3.30.470.20">
    <property type="entry name" value="ATP-grasp fold, B domain"/>
    <property type="match status" value="1"/>
</dbReference>
<dbReference type="GO" id="GO:0016874">
    <property type="term" value="F:ligase activity"/>
    <property type="evidence" value="ECO:0007669"/>
    <property type="project" value="UniProtKB-KW"/>
</dbReference>
<evidence type="ECO:0000256" key="1">
    <source>
        <dbReference type="ARBA" id="ARBA00022598"/>
    </source>
</evidence>